<dbReference type="InterPro" id="IPR002173">
    <property type="entry name" value="Carboh/pur_kinase_PfkB_CS"/>
</dbReference>
<comment type="catalytic activity">
    <reaction evidence="9 12">
        <text>beta-D-fructose 1-phosphate + ATP = beta-D-fructose 1,6-bisphosphate + ADP + H(+)</text>
        <dbReference type="Rhea" id="RHEA:14213"/>
        <dbReference type="ChEBI" id="CHEBI:15378"/>
        <dbReference type="ChEBI" id="CHEBI:30616"/>
        <dbReference type="ChEBI" id="CHEBI:32966"/>
        <dbReference type="ChEBI" id="CHEBI:138881"/>
        <dbReference type="ChEBI" id="CHEBI:456216"/>
        <dbReference type="EC" id="2.7.1.56"/>
    </reaction>
</comment>
<dbReference type="PIRSF" id="PIRSF000535">
    <property type="entry name" value="1PFK/6PFK/LacC"/>
    <property type="match status" value="1"/>
</dbReference>
<name>A0A1G7ZXJ5_9MICO</name>
<dbReference type="OrthoDB" id="9801219at2"/>
<dbReference type="Gene3D" id="3.40.1190.20">
    <property type="match status" value="1"/>
</dbReference>
<evidence type="ECO:0000256" key="1">
    <source>
        <dbReference type="ARBA" id="ARBA00010688"/>
    </source>
</evidence>
<keyword evidence="6 11" id="KW-0418">Kinase</keyword>
<evidence type="ECO:0000313" key="14">
    <source>
        <dbReference type="EMBL" id="SDH13418.1"/>
    </source>
</evidence>
<dbReference type="AlphaFoldDB" id="A0A1G7ZXJ5"/>
<dbReference type="InterPro" id="IPR029056">
    <property type="entry name" value="Ribokinase-like"/>
</dbReference>
<reference evidence="14 15" key="1">
    <citation type="submission" date="2016-10" db="EMBL/GenBank/DDBJ databases">
        <authorList>
            <person name="de Groot N.N."/>
        </authorList>
    </citation>
    <scope>NUCLEOTIDE SEQUENCE [LARGE SCALE GENOMIC DNA]</scope>
    <source>
        <strain evidence="14 15">DSM 23142</strain>
    </source>
</reference>
<dbReference type="GO" id="GO:0005829">
    <property type="term" value="C:cytosol"/>
    <property type="evidence" value="ECO:0007669"/>
    <property type="project" value="TreeGrafter"/>
</dbReference>
<protein>
    <recommendedName>
        <fullName evidence="3 12">1-phosphofructokinase</fullName>
        <shortName evidence="12">Fru1PK</shortName>
        <ecNumber evidence="2 12">2.7.1.56</ecNumber>
    </recommendedName>
    <alternativeName>
        <fullName evidence="8 12">Fructose 1-phosphate kinase</fullName>
    </alternativeName>
</protein>
<dbReference type="InterPro" id="IPR022463">
    <property type="entry name" value="1-PFruKinase"/>
</dbReference>
<dbReference type="PANTHER" id="PTHR46566">
    <property type="entry name" value="1-PHOSPHOFRUCTOKINASE-RELATED"/>
    <property type="match status" value="1"/>
</dbReference>
<evidence type="ECO:0000256" key="11">
    <source>
        <dbReference type="RuleBase" id="RU003704"/>
    </source>
</evidence>
<evidence type="ECO:0000256" key="2">
    <source>
        <dbReference type="ARBA" id="ARBA00012131"/>
    </source>
</evidence>
<dbReference type="PROSITE" id="PS00584">
    <property type="entry name" value="PFKB_KINASES_2"/>
    <property type="match status" value="1"/>
</dbReference>
<evidence type="ECO:0000256" key="9">
    <source>
        <dbReference type="ARBA" id="ARBA00047745"/>
    </source>
</evidence>
<evidence type="ECO:0000256" key="10">
    <source>
        <dbReference type="PIRNR" id="PIRNR000535"/>
    </source>
</evidence>
<evidence type="ECO:0000259" key="13">
    <source>
        <dbReference type="Pfam" id="PF00294"/>
    </source>
</evidence>
<evidence type="ECO:0000256" key="4">
    <source>
        <dbReference type="ARBA" id="ARBA00022679"/>
    </source>
</evidence>
<evidence type="ECO:0000256" key="3">
    <source>
        <dbReference type="ARBA" id="ARBA00013596"/>
    </source>
</evidence>
<evidence type="ECO:0000313" key="15">
    <source>
        <dbReference type="Proteomes" id="UP000199009"/>
    </source>
</evidence>
<evidence type="ECO:0000256" key="5">
    <source>
        <dbReference type="ARBA" id="ARBA00022741"/>
    </source>
</evidence>
<dbReference type="GO" id="GO:0008662">
    <property type="term" value="F:1-phosphofructokinase activity"/>
    <property type="evidence" value="ECO:0007669"/>
    <property type="project" value="UniProtKB-UniRule"/>
</dbReference>
<dbReference type="PANTHER" id="PTHR46566:SF5">
    <property type="entry name" value="1-PHOSPHOFRUCTOKINASE"/>
    <property type="match status" value="1"/>
</dbReference>
<feature type="domain" description="Carbohydrate kinase PfkB" evidence="13">
    <location>
        <begin position="27"/>
        <end position="314"/>
    </location>
</feature>
<dbReference type="RefSeq" id="WP_091489757.1">
    <property type="nucleotide sequence ID" value="NZ_LT629692.1"/>
</dbReference>
<dbReference type="NCBIfam" id="TIGR03828">
    <property type="entry name" value="pfkB"/>
    <property type="match status" value="1"/>
</dbReference>
<sequence>MSTTNVGSGSQPRIVTLTANPSLDRTIALTDALRPGEVQLAASAREDAGGKGINVSRAVAAAGVSTVAVLPLAADDPFATALGAAKVPALPVPIDGHSRANLTITDPAGVTTKLNLPGAALTPAGVEDLIAAVVAASEGADWLVLAGSLPPGAEDSLYVEIIRAVRARWGIGSPRVAVDTSGAALRAVVYDASPDLIKPNDEELAELAGIELEAGGILADAVLPVAQALVPARVAAALVTLGADGAVLVTSEGAWVAVPPRIRVVSTVGAGDSSLAGYLLGDVSGAGPAEALRRSVQYGAAAASLPGTQAPTPDDLPSGEVIVRPLGLGART</sequence>
<dbReference type="PRINTS" id="PR00990">
    <property type="entry name" value="RIBOKINASE"/>
</dbReference>
<dbReference type="InterPro" id="IPR011611">
    <property type="entry name" value="PfkB_dom"/>
</dbReference>
<keyword evidence="7 12" id="KW-0067">ATP-binding</keyword>
<dbReference type="CDD" id="cd01164">
    <property type="entry name" value="FruK_PfkB_like"/>
    <property type="match status" value="1"/>
</dbReference>
<keyword evidence="5 12" id="KW-0547">Nucleotide-binding</keyword>
<gene>
    <name evidence="14" type="ORF">SAMN04489810_2202</name>
</gene>
<dbReference type="SUPFAM" id="SSF53613">
    <property type="entry name" value="Ribokinase-like"/>
    <property type="match status" value="1"/>
</dbReference>
<comment type="function">
    <text evidence="12">Catalyzes the ATP-dependent phosphorylation of fructose-l-phosphate to fructose-l,6-bisphosphate.</text>
</comment>
<evidence type="ECO:0000256" key="7">
    <source>
        <dbReference type="ARBA" id="ARBA00022840"/>
    </source>
</evidence>
<dbReference type="Proteomes" id="UP000199009">
    <property type="component" value="Chromosome I"/>
</dbReference>
<evidence type="ECO:0000256" key="8">
    <source>
        <dbReference type="ARBA" id="ARBA00032802"/>
    </source>
</evidence>
<keyword evidence="15" id="KW-1185">Reference proteome</keyword>
<dbReference type="GO" id="GO:0005524">
    <property type="term" value="F:ATP binding"/>
    <property type="evidence" value="ECO:0007669"/>
    <property type="project" value="UniProtKB-UniRule"/>
</dbReference>
<dbReference type="Pfam" id="PF00294">
    <property type="entry name" value="PfkB"/>
    <property type="match status" value="1"/>
</dbReference>
<dbReference type="EMBL" id="LT629692">
    <property type="protein sequence ID" value="SDH13418.1"/>
    <property type="molecule type" value="Genomic_DNA"/>
</dbReference>
<dbReference type="NCBIfam" id="TIGR03168">
    <property type="entry name" value="1-PFK"/>
    <property type="match status" value="1"/>
</dbReference>
<organism evidence="14 15">
    <name type="scientific">Microbacterium pygmaeum</name>
    <dbReference type="NCBI Taxonomy" id="370764"/>
    <lineage>
        <taxon>Bacteria</taxon>
        <taxon>Bacillati</taxon>
        <taxon>Actinomycetota</taxon>
        <taxon>Actinomycetes</taxon>
        <taxon>Micrococcales</taxon>
        <taxon>Microbacteriaceae</taxon>
        <taxon>Microbacterium</taxon>
    </lineage>
</organism>
<evidence type="ECO:0000256" key="12">
    <source>
        <dbReference type="RuleBase" id="RU369061"/>
    </source>
</evidence>
<dbReference type="STRING" id="370764.SAMN04489810_2202"/>
<comment type="similarity">
    <text evidence="1 11">Belongs to the carbohydrate kinase PfkB family.</text>
</comment>
<dbReference type="InterPro" id="IPR017583">
    <property type="entry name" value="Tagatose/fructose_Pkinase"/>
</dbReference>
<accession>A0A1G7ZXJ5</accession>
<dbReference type="InterPro" id="IPR002139">
    <property type="entry name" value="Ribo/fructo_kinase"/>
</dbReference>
<dbReference type="EC" id="2.7.1.56" evidence="2 12"/>
<keyword evidence="4 10" id="KW-0808">Transferase</keyword>
<proteinExistence type="inferred from homology"/>
<evidence type="ECO:0000256" key="6">
    <source>
        <dbReference type="ARBA" id="ARBA00022777"/>
    </source>
</evidence>